<protein>
    <recommendedName>
        <fullName evidence="3">Phage Gp37/Gp68 family protein</fullName>
    </recommendedName>
</protein>
<dbReference type="InterPro" id="IPR011101">
    <property type="entry name" value="DUF5131"/>
</dbReference>
<name>A0A402AD10_9CHLR</name>
<reference evidence="2" key="1">
    <citation type="submission" date="2018-12" db="EMBL/GenBank/DDBJ databases">
        <title>Tengunoibacter tsumagoiensis gen. nov., sp. nov., Dictyobacter kobayashii sp. nov., D. alpinus sp. nov., and D. joshuensis sp. nov. and description of Dictyobacteraceae fam. nov. within the order Ktedonobacterales isolated from Tengu-no-mugimeshi.</title>
        <authorList>
            <person name="Wang C.M."/>
            <person name="Zheng Y."/>
            <person name="Sakai Y."/>
            <person name="Toyoda A."/>
            <person name="Minakuchi Y."/>
            <person name="Abe K."/>
            <person name="Yokota A."/>
            <person name="Yabe S."/>
        </authorList>
    </citation>
    <scope>NUCLEOTIDE SEQUENCE [LARGE SCALE GENOMIC DNA]</scope>
    <source>
        <strain evidence="2">Uno11</strain>
    </source>
</reference>
<accession>A0A402AD10</accession>
<dbReference type="Pfam" id="PF07505">
    <property type="entry name" value="DUF5131"/>
    <property type="match status" value="1"/>
</dbReference>
<comment type="caution">
    <text evidence="1">The sequence shown here is derived from an EMBL/GenBank/DDBJ whole genome shotgun (WGS) entry which is preliminary data.</text>
</comment>
<evidence type="ECO:0008006" key="3">
    <source>
        <dbReference type="Google" id="ProtNLM"/>
    </source>
</evidence>
<dbReference type="Proteomes" id="UP000287188">
    <property type="component" value="Unassembled WGS sequence"/>
</dbReference>
<organism evidence="1 2">
    <name type="scientific">Dictyobacter kobayashii</name>
    <dbReference type="NCBI Taxonomy" id="2014872"/>
    <lineage>
        <taxon>Bacteria</taxon>
        <taxon>Bacillati</taxon>
        <taxon>Chloroflexota</taxon>
        <taxon>Ktedonobacteria</taxon>
        <taxon>Ktedonobacterales</taxon>
        <taxon>Dictyobacteraceae</taxon>
        <taxon>Dictyobacter</taxon>
    </lineage>
</organism>
<dbReference type="OrthoDB" id="9787478at2"/>
<dbReference type="AlphaFoldDB" id="A0A402AD10"/>
<gene>
    <name evidence="1" type="ORF">KDK_07890</name>
</gene>
<keyword evidence="2" id="KW-1185">Reference proteome</keyword>
<dbReference type="RefSeq" id="WP_126548764.1">
    <property type="nucleotide sequence ID" value="NZ_BIFS01000001.1"/>
</dbReference>
<evidence type="ECO:0000313" key="1">
    <source>
        <dbReference type="EMBL" id="GCE16989.1"/>
    </source>
</evidence>
<sequence>MSEQSAIEWTNATWNPITGCTQVSPGCDHCYALTFAERFRGVPKHPYEQGFDLKLWPDRLELPLKWRKPKMIFVNSMSDLFHQNVPDEYIFQIFETMQKADWHTFQILTKRSARLAKMASALPWQKNIWVGVSVETNRYAWRIDHLRKVPAQVRFISAEPLLEALPQLNLDGIHWLIAGGESGHKYRPCEIEWLRDLRDQCILARVAFFFKQWGGTTPKAKGRILDGQTWDEFPDVPFTHPQGEHRKL</sequence>
<proteinExistence type="predicted"/>
<evidence type="ECO:0000313" key="2">
    <source>
        <dbReference type="Proteomes" id="UP000287188"/>
    </source>
</evidence>
<dbReference type="EMBL" id="BIFS01000001">
    <property type="protein sequence ID" value="GCE16989.1"/>
    <property type="molecule type" value="Genomic_DNA"/>
</dbReference>